<dbReference type="InterPro" id="IPR007820">
    <property type="entry name" value="AbrB_fam"/>
</dbReference>
<keyword evidence="1" id="KW-0812">Transmembrane</keyword>
<sequence>MKQTCGKALTRLQGISWPKLALALALGGMGGGLAHAIELPLAWMIGAMAATITASMMNSPIFVPTGLRSGMLIILGTFLGSTFTPDMLNQVHLWPASLVSVIVFVIAASGFSYLYYRMVSGMDRITALFSATPGGLTPMTVLGAACGGVEQQIALVQGLRVVLVVFFTPVLVYGILDMSPASQAVLEINPLDPMDSLILIGGALAGLFVARALRIPAPQMTGPMLVSAALHIFGFVENGLPPILLDITLWVLGSAIGSRFAGMPLRSLTPFILHAFANIILLFAVTYLASLLVANLLDLELLAVLLAFAPGGVAEMCLIALSLNVDPSFVALHHLARITLILVSAPLLGKMFAGSPERAP</sequence>
<dbReference type="NCBIfam" id="TIGR03082">
    <property type="entry name" value="Gneg_AbrB_dup"/>
    <property type="match status" value="2"/>
</dbReference>
<feature type="transmembrane region" description="Helical" evidence="1">
    <location>
        <begin position="196"/>
        <end position="213"/>
    </location>
</feature>
<comment type="caution">
    <text evidence="2">The sequence shown here is derived from an EMBL/GenBank/DDBJ whole genome shotgun (WGS) entry which is preliminary data.</text>
</comment>
<dbReference type="PANTHER" id="PTHR38457:SF1">
    <property type="entry name" value="REGULATOR ABRB-RELATED"/>
    <property type="match status" value="1"/>
</dbReference>
<protein>
    <recommendedName>
        <fullName evidence="4">Ammonia monooxygenase</fullName>
    </recommendedName>
</protein>
<keyword evidence="3" id="KW-1185">Reference proteome</keyword>
<dbReference type="PIRSF" id="PIRSF038991">
    <property type="entry name" value="Protein_AbrB"/>
    <property type="match status" value="1"/>
</dbReference>
<feature type="transmembrane region" description="Helical" evidence="1">
    <location>
        <begin position="94"/>
        <end position="116"/>
    </location>
</feature>
<dbReference type="Pfam" id="PF05145">
    <property type="entry name" value="AbrB"/>
    <property type="match status" value="1"/>
</dbReference>
<feature type="transmembrane region" description="Helical" evidence="1">
    <location>
        <begin position="301"/>
        <end position="323"/>
    </location>
</feature>
<dbReference type="AlphaFoldDB" id="A0A3D9HXC2"/>
<dbReference type="GO" id="GO:0016020">
    <property type="term" value="C:membrane"/>
    <property type="evidence" value="ECO:0007669"/>
    <property type="project" value="InterPro"/>
</dbReference>
<feature type="transmembrane region" description="Helical" evidence="1">
    <location>
        <begin position="271"/>
        <end position="294"/>
    </location>
</feature>
<dbReference type="RefSeq" id="WP_115935229.1">
    <property type="nucleotide sequence ID" value="NZ_QRDW01000001.1"/>
</dbReference>
<dbReference type="GO" id="GO:0010468">
    <property type="term" value="P:regulation of gene expression"/>
    <property type="evidence" value="ECO:0007669"/>
    <property type="project" value="InterPro"/>
</dbReference>
<dbReference type="EMBL" id="QRDW01000001">
    <property type="protein sequence ID" value="RED54152.1"/>
    <property type="molecule type" value="Genomic_DNA"/>
</dbReference>
<evidence type="ECO:0000313" key="2">
    <source>
        <dbReference type="EMBL" id="RED54152.1"/>
    </source>
</evidence>
<keyword evidence="1" id="KW-0472">Membrane</keyword>
<accession>A0A3D9HXC2</accession>
<dbReference type="Proteomes" id="UP000256845">
    <property type="component" value="Unassembled WGS sequence"/>
</dbReference>
<reference evidence="2 3" key="1">
    <citation type="submission" date="2018-07" db="EMBL/GenBank/DDBJ databases">
        <title>Genomic Encyclopedia of Type Strains, Phase III (KMG-III): the genomes of soil and plant-associated and newly described type strains.</title>
        <authorList>
            <person name="Whitman W."/>
        </authorList>
    </citation>
    <scope>NUCLEOTIDE SEQUENCE [LARGE SCALE GENOMIC DNA]</scope>
    <source>
        <strain evidence="2 3">CECT 8488</strain>
    </source>
</reference>
<organism evidence="2 3">
    <name type="scientific">Aestuariispira insulae</name>
    <dbReference type="NCBI Taxonomy" id="1461337"/>
    <lineage>
        <taxon>Bacteria</taxon>
        <taxon>Pseudomonadati</taxon>
        <taxon>Pseudomonadota</taxon>
        <taxon>Alphaproteobacteria</taxon>
        <taxon>Rhodospirillales</taxon>
        <taxon>Kiloniellaceae</taxon>
        <taxon>Aestuariispira</taxon>
    </lineage>
</organism>
<keyword evidence="1" id="KW-1133">Transmembrane helix</keyword>
<evidence type="ECO:0000256" key="1">
    <source>
        <dbReference type="SAM" id="Phobius"/>
    </source>
</evidence>
<proteinExistence type="predicted"/>
<gene>
    <name evidence="2" type="ORF">DFP90_101955</name>
</gene>
<evidence type="ECO:0000313" key="3">
    <source>
        <dbReference type="Proteomes" id="UP000256845"/>
    </source>
</evidence>
<feature type="transmembrane region" description="Helical" evidence="1">
    <location>
        <begin position="225"/>
        <end position="251"/>
    </location>
</feature>
<dbReference type="InterPro" id="IPR017516">
    <property type="entry name" value="AbrB_dup"/>
</dbReference>
<feature type="transmembrane region" description="Helical" evidence="1">
    <location>
        <begin position="20"/>
        <end position="37"/>
    </location>
</feature>
<evidence type="ECO:0008006" key="4">
    <source>
        <dbReference type="Google" id="ProtNLM"/>
    </source>
</evidence>
<dbReference type="PANTHER" id="PTHR38457">
    <property type="entry name" value="REGULATOR ABRB-RELATED"/>
    <property type="match status" value="1"/>
</dbReference>
<name>A0A3D9HXC2_9PROT</name>
<dbReference type="OrthoDB" id="7157734at2"/>
<feature type="transmembrane region" description="Helical" evidence="1">
    <location>
        <begin position="158"/>
        <end position="176"/>
    </location>
</feature>